<dbReference type="EMBL" id="JAJFAZ020000002">
    <property type="protein sequence ID" value="KAI5342018.1"/>
    <property type="molecule type" value="Genomic_DNA"/>
</dbReference>
<feature type="region of interest" description="Disordered" evidence="1">
    <location>
        <begin position="34"/>
        <end position="70"/>
    </location>
</feature>
<proteinExistence type="predicted"/>
<evidence type="ECO:0000313" key="3">
    <source>
        <dbReference type="Proteomes" id="UP001054821"/>
    </source>
</evidence>
<dbReference type="AlphaFoldDB" id="A0AAD4WEI3"/>
<keyword evidence="3" id="KW-1185">Reference proteome</keyword>
<gene>
    <name evidence="2" type="ORF">L3X38_009893</name>
</gene>
<reference evidence="2 3" key="1">
    <citation type="journal article" date="2022" name="G3 (Bethesda)">
        <title>Whole-genome sequence and methylome profiling of the almond [Prunus dulcis (Mill.) D.A. Webb] cultivar 'Nonpareil'.</title>
        <authorList>
            <person name="D'Amico-Willman K.M."/>
            <person name="Ouma W.Z."/>
            <person name="Meulia T."/>
            <person name="Sideli G.M."/>
            <person name="Gradziel T.M."/>
            <person name="Fresnedo-Ramirez J."/>
        </authorList>
    </citation>
    <scope>NUCLEOTIDE SEQUENCE [LARGE SCALE GENOMIC DNA]</scope>
    <source>
        <strain evidence="2">Clone GOH B32 T37-40</strain>
    </source>
</reference>
<name>A0AAD4WEI3_PRUDU</name>
<evidence type="ECO:0000256" key="1">
    <source>
        <dbReference type="SAM" id="MobiDB-lite"/>
    </source>
</evidence>
<protein>
    <submittedName>
        <fullName evidence="2">Uncharacterized protein</fullName>
    </submittedName>
</protein>
<evidence type="ECO:0000313" key="2">
    <source>
        <dbReference type="EMBL" id="KAI5342018.1"/>
    </source>
</evidence>
<accession>A0AAD4WEI3</accession>
<sequence length="131" mass="14801">MLKLMVAQFIGQDYMENIKSQCFEHSQRRFEASTAARWRSQELGSSHPRSRSTSPQSPFNPRRTPPREPSIIHKGLFTFTMENNETRVSTTALASSVQSPFEALCLVGKVFGVPVPGTAIRNRLKSYLKDL</sequence>
<comment type="caution">
    <text evidence="2">The sequence shown here is derived from an EMBL/GenBank/DDBJ whole genome shotgun (WGS) entry which is preliminary data.</text>
</comment>
<organism evidence="2 3">
    <name type="scientific">Prunus dulcis</name>
    <name type="common">Almond</name>
    <name type="synonym">Amygdalus dulcis</name>
    <dbReference type="NCBI Taxonomy" id="3755"/>
    <lineage>
        <taxon>Eukaryota</taxon>
        <taxon>Viridiplantae</taxon>
        <taxon>Streptophyta</taxon>
        <taxon>Embryophyta</taxon>
        <taxon>Tracheophyta</taxon>
        <taxon>Spermatophyta</taxon>
        <taxon>Magnoliopsida</taxon>
        <taxon>eudicotyledons</taxon>
        <taxon>Gunneridae</taxon>
        <taxon>Pentapetalae</taxon>
        <taxon>rosids</taxon>
        <taxon>fabids</taxon>
        <taxon>Rosales</taxon>
        <taxon>Rosaceae</taxon>
        <taxon>Amygdaloideae</taxon>
        <taxon>Amygdaleae</taxon>
        <taxon>Prunus</taxon>
    </lineage>
</organism>
<dbReference type="Proteomes" id="UP001054821">
    <property type="component" value="Chromosome 2"/>
</dbReference>